<accession>E8M861</accession>
<proteinExistence type="predicted"/>
<reference evidence="1 2" key="1">
    <citation type="journal article" date="2012" name="Int. J. Syst. Evol. Microbiol.">
        <title>Vibrio caribbeanicus sp. nov., isolated from the marine sponge Scleritoderma cyanea.</title>
        <authorList>
            <person name="Hoffmann M."/>
            <person name="Monday S.R."/>
            <person name="Allard M.W."/>
            <person name="Strain E.A."/>
            <person name="Whittaker P."/>
            <person name="Naum M."/>
            <person name="McCarthy P.J."/>
            <person name="Lopez J.V."/>
            <person name="Fischer M."/>
            <person name="Brown E.W."/>
        </authorList>
    </citation>
    <scope>NUCLEOTIDE SEQUENCE [LARGE SCALE GENOMIC DNA]</scope>
    <source>
        <strain evidence="2">DSMZ 21326</strain>
    </source>
</reference>
<organism evidence="1 2">
    <name type="scientific">Vibrio sinaloensis DSM 21326</name>
    <dbReference type="NCBI Taxonomy" id="945550"/>
    <lineage>
        <taxon>Bacteria</taxon>
        <taxon>Pseudomonadati</taxon>
        <taxon>Pseudomonadota</taxon>
        <taxon>Gammaproteobacteria</taxon>
        <taxon>Vibrionales</taxon>
        <taxon>Vibrionaceae</taxon>
        <taxon>Vibrio</taxon>
        <taxon>Vibrio oreintalis group</taxon>
    </lineage>
</organism>
<dbReference type="Proteomes" id="UP000006228">
    <property type="component" value="Unassembled WGS sequence"/>
</dbReference>
<dbReference type="OrthoDB" id="5906376at2"/>
<sequence length="169" mass="19499">MSESNLSIVDVKNQWLSQHVDVKYPTPESLAGRKLYLNDAKTKHCKPLEAVADAQTMYHQDEIYLVDFHRLTVMFALLQSQRWEKQEEQELVVEYLTQIIYSEPCELYVGFKQGEPSAAAIVTQIDGQILLSDLAVKHQEETEIQSFTKGLLNKLDVNPNEYSDIYLEF</sequence>
<gene>
    <name evidence="1" type="ORF">VISI1226_09964</name>
</gene>
<protein>
    <recommendedName>
        <fullName evidence="3">Flavodoxin</fullName>
    </recommendedName>
</protein>
<name>E8M861_PHOS4</name>
<dbReference type="EMBL" id="AEVT01000073">
    <property type="protein sequence ID" value="EGA69753.1"/>
    <property type="molecule type" value="Genomic_DNA"/>
</dbReference>
<evidence type="ECO:0008006" key="3">
    <source>
        <dbReference type="Google" id="ProtNLM"/>
    </source>
</evidence>
<evidence type="ECO:0000313" key="2">
    <source>
        <dbReference type="Proteomes" id="UP000006228"/>
    </source>
</evidence>
<dbReference type="eggNOG" id="ENOG5031PJR">
    <property type="taxonomic scope" value="Bacteria"/>
</dbReference>
<evidence type="ECO:0000313" key="1">
    <source>
        <dbReference type="EMBL" id="EGA69753.1"/>
    </source>
</evidence>
<dbReference type="AlphaFoldDB" id="E8M861"/>
<comment type="caution">
    <text evidence="1">The sequence shown here is derived from an EMBL/GenBank/DDBJ whole genome shotgun (WGS) entry which is preliminary data.</text>
</comment>